<dbReference type="EMBL" id="FZOW01000009">
    <property type="protein sequence ID" value="SNT12809.1"/>
    <property type="molecule type" value="Genomic_DNA"/>
</dbReference>
<reference evidence="2" key="1">
    <citation type="submission" date="2017-06" db="EMBL/GenBank/DDBJ databases">
        <authorList>
            <person name="Varghese N."/>
            <person name="Submissions S."/>
        </authorList>
    </citation>
    <scope>NUCLEOTIDE SEQUENCE [LARGE SCALE GENOMIC DNA]</scope>
    <source>
        <strain evidence="2">JCM 23211</strain>
    </source>
</reference>
<name>A0A239K5B0_9NOCA</name>
<organism evidence="1 2">
    <name type="scientific">Rhodococcoides kyotonense</name>
    <dbReference type="NCBI Taxonomy" id="398843"/>
    <lineage>
        <taxon>Bacteria</taxon>
        <taxon>Bacillati</taxon>
        <taxon>Actinomycetota</taxon>
        <taxon>Actinomycetes</taxon>
        <taxon>Mycobacteriales</taxon>
        <taxon>Nocardiaceae</taxon>
        <taxon>Rhodococcoides</taxon>
    </lineage>
</organism>
<gene>
    <name evidence="1" type="ORF">SAMN05421642_109239</name>
</gene>
<dbReference type="AlphaFoldDB" id="A0A239K5B0"/>
<evidence type="ECO:0000313" key="1">
    <source>
        <dbReference type="EMBL" id="SNT12809.1"/>
    </source>
</evidence>
<protein>
    <submittedName>
        <fullName evidence="1">Uncharacterized protein</fullName>
    </submittedName>
</protein>
<dbReference type="Proteomes" id="UP000198327">
    <property type="component" value="Unassembled WGS sequence"/>
</dbReference>
<keyword evidence="2" id="KW-1185">Reference proteome</keyword>
<accession>A0A239K5B0</accession>
<proteinExistence type="predicted"/>
<sequence>MRRRDPHPFVDTTAADVEPDRLDDDQIDSWFGYMAWNLWELMASRSTEGESGLIPRQEYETLSFVQQWDVYPEAMRAVTERIGIDGLVEIGGVSKREVGTKVNHLRNYASALMAILGRGIGVTLDLVDPVASRHDVETCIQFGRRLWHGTWGDGPGLASGRGFELPHLDRDVLDPLVAAAVSVEDPEHRSVFRRFNATTELFGFMLHYDNRLGMGDTGPYRLPGGGFALVRDHFLHESAYPWATVAEGMPYAVTEVMVFRDEGIEVKINDIGTTFTTPSTYLDSLDRVVVFARDTMDTPMSQLRVLGDEEMRRISVAAEKGVLDLYRSFAKKSADEKIWDGITVYSHDFFRPIAQHVDMWDEIRQMGFDAPTELTKKAWPTLTGGRAAEILAPVFITGGGFPSVRTTVDSTVIGAGS</sequence>
<evidence type="ECO:0000313" key="2">
    <source>
        <dbReference type="Proteomes" id="UP000198327"/>
    </source>
</evidence>